<feature type="domain" description="O-antigen ligase-related" evidence="6">
    <location>
        <begin position="82"/>
        <end position="212"/>
    </location>
</feature>
<name>A0AA37WA57_9GAMM</name>
<dbReference type="Pfam" id="PF04932">
    <property type="entry name" value="Wzy_C"/>
    <property type="match status" value="1"/>
</dbReference>
<protein>
    <recommendedName>
        <fullName evidence="6">O-antigen ligase-related domain-containing protein</fullName>
    </recommendedName>
</protein>
<keyword evidence="2 5" id="KW-0812">Transmembrane</keyword>
<evidence type="ECO:0000256" key="4">
    <source>
        <dbReference type="ARBA" id="ARBA00023136"/>
    </source>
</evidence>
<keyword evidence="8" id="KW-1185">Reference proteome</keyword>
<comment type="subcellular location">
    <subcellularLocation>
        <location evidence="1">Membrane</location>
        <topology evidence="1">Multi-pass membrane protein</topology>
    </subcellularLocation>
</comment>
<evidence type="ECO:0000256" key="1">
    <source>
        <dbReference type="ARBA" id="ARBA00004141"/>
    </source>
</evidence>
<gene>
    <name evidence="7" type="ORF">GCM10007876_36860</name>
</gene>
<feature type="transmembrane region" description="Helical" evidence="5">
    <location>
        <begin position="85"/>
        <end position="111"/>
    </location>
</feature>
<dbReference type="GO" id="GO:0016020">
    <property type="term" value="C:membrane"/>
    <property type="evidence" value="ECO:0007669"/>
    <property type="project" value="UniProtKB-SubCell"/>
</dbReference>
<keyword evidence="3 5" id="KW-1133">Transmembrane helix</keyword>
<reference evidence="7" key="1">
    <citation type="journal article" date="2014" name="Int. J. Syst. Evol. Microbiol.">
        <title>Complete genome sequence of Corynebacterium casei LMG S-19264T (=DSM 44701T), isolated from a smear-ripened cheese.</title>
        <authorList>
            <consortium name="US DOE Joint Genome Institute (JGI-PGF)"/>
            <person name="Walter F."/>
            <person name="Albersmeier A."/>
            <person name="Kalinowski J."/>
            <person name="Ruckert C."/>
        </authorList>
    </citation>
    <scope>NUCLEOTIDE SEQUENCE</scope>
    <source>
        <strain evidence="7">NBRC 110071</strain>
    </source>
</reference>
<reference evidence="7" key="2">
    <citation type="submission" date="2023-01" db="EMBL/GenBank/DDBJ databases">
        <title>Draft genome sequence of Litoribrevibacter albus strain NBRC 110071.</title>
        <authorList>
            <person name="Sun Q."/>
            <person name="Mori K."/>
        </authorList>
    </citation>
    <scope>NUCLEOTIDE SEQUENCE</scope>
    <source>
        <strain evidence="7">NBRC 110071</strain>
    </source>
</reference>
<organism evidence="7 8">
    <name type="scientific">Litoribrevibacter albus</name>
    <dbReference type="NCBI Taxonomy" id="1473156"/>
    <lineage>
        <taxon>Bacteria</taxon>
        <taxon>Pseudomonadati</taxon>
        <taxon>Pseudomonadota</taxon>
        <taxon>Gammaproteobacteria</taxon>
        <taxon>Oceanospirillales</taxon>
        <taxon>Oceanospirillaceae</taxon>
        <taxon>Litoribrevibacter</taxon>
    </lineage>
</organism>
<comment type="caution">
    <text evidence="7">The sequence shown here is derived from an EMBL/GenBank/DDBJ whole genome shotgun (WGS) entry which is preliminary data.</text>
</comment>
<dbReference type="RefSeq" id="WP_284383525.1">
    <property type="nucleotide sequence ID" value="NZ_BSNM01000025.1"/>
</dbReference>
<feature type="transmembrane region" description="Helical" evidence="5">
    <location>
        <begin position="117"/>
        <end position="138"/>
    </location>
</feature>
<sequence>MFLSLFVGVFQILKYSFGSYDFFGRAVFSKDRFSDKFLLFFNYPYPRLTTWYYGFGEFGGLINSGIFLSFILIRNWFFKLFSVLVLFYALYLTGARASYLAFFLSFIFFINRFSYKLFSSFIIFISISILPLFFLSALDDFHFLGGGTVAERLSGYVVAAKQILSSPIGHGPNHWEHIMAIKVYGEGEEVALHNSMLWFGYVAGLPVLLLFLSHLWYFILSWRGWSESTFSRGLFCTFSSAFLSILFSPFFTNYLMFILIGVLFWYVRNREKYSFC</sequence>
<dbReference type="Proteomes" id="UP001161389">
    <property type="component" value="Unassembled WGS sequence"/>
</dbReference>
<dbReference type="AlphaFoldDB" id="A0AA37WA57"/>
<evidence type="ECO:0000313" key="7">
    <source>
        <dbReference type="EMBL" id="GLQ33206.1"/>
    </source>
</evidence>
<evidence type="ECO:0000259" key="6">
    <source>
        <dbReference type="Pfam" id="PF04932"/>
    </source>
</evidence>
<evidence type="ECO:0000313" key="8">
    <source>
        <dbReference type="Proteomes" id="UP001161389"/>
    </source>
</evidence>
<evidence type="ECO:0000256" key="3">
    <source>
        <dbReference type="ARBA" id="ARBA00022989"/>
    </source>
</evidence>
<dbReference type="EMBL" id="BSNM01000025">
    <property type="protein sequence ID" value="GLQ33206.1"/>
    <property type="molecule type" value="Genomic_DNA"/>
</dbReference>
<evidence type="ECO:0000256" key="2">
    <source>
        <dbReference type="ARBA" id="ARBA00022692"/>
    </source>
</evidence>
<feature type="transmembrane region" description="Helical" evidence="5">
    <location>
        <begin position="240"/>
        <end position="267"/>
    </location>
</feature>
<feature type="transmembrane region" description="Helical" evidence="5">
    <location>
        <begin position="198"/>
        <end position="220"/>
    </location>
</feature>
<evidence type="ECO:0000256" key="5">
    <source>
        <dbReference type="SAM" id="Phobius"/>
    </source>
</evidence>
<feature type="transmembrane region" description="Helical" evidence="5">
    <location>
        <begin position="51"/>
        <end position="73"/>
    </location>
</feature>
<accession>A0AA37WA57</accession>
<dbReference type="InterPro" id="IPR007016">
    <property type="entry name" value="O-antigen_ligase-rel_domated"/>
</dbReference>
<proteinExistence type="predicted"/>
<keyword evidence="4 5" id="KW-0472">Membrane</keyword>